<dbReference type="Proteomes" id="UP001239795">
    <property type="component" value="Unassembled WGS sequence"/>
</dbReference>
<evidence type="ECO:0000313" key="2">
    <source>
        <dbReference type="Proteomes" id="UP001239795"/>
    </source>
</evidence>
<organism evidence="1 2">
    <name type="scientific">Colletotrichum melonis</name>
    <dbReference type="NCBI Taxonomy" id="1209925"/>
    <lineage>
        <taxon>Eukaryota</taxon>
        <taxon>Fungi</taxon>
        <taxon>Dikarya</taxon>
        <taxon>Ascomycota</taxon>
        <taxon>Pezizomycotina</taxon>
        <taxon>Sordariomycetes</taxon>
        <taxon>Hypocreomycetidae</taxon>
        <taxon>Glomerellales</taxon>
        <taxon>Glomerellaceae</taxon>
        <taxon>Colletotrichum</taxon>
        <taxon>Colletotrichum acutatum species complex</taxon>
    </lineage>
</organism>
<sequence length="95" mass="10457">MRDFDVIRSPYRSESDWSPYGLTQVGRVAPSSSPFAVQGIPSWCIPAASLHGISDVFCSTATEASCRFFLYSGLRVSLLVTLALKHCEIDRCLVL</sequence>
<proteinExistence type="predicted"/>
<keyword evidence="2" id="KW-1185">Reference proteome</keyword>
<dbReference type="EMBL" id="MLGG01000008">
    <property type="protein sequence ID" value="KAK1462850.1"/>
    <property type="molecule type" value="Genomic_DNA"/>
</dbReference>
<accession>A0AAI9UQJ7</accession>
<reference evidence="1 2" key="1">
    <citation type="submission" date="2016-10" db="EMBL/GenBank/DDBJ databases">
        <title>The genome sequence of Colletotrichum fioriniae PJ7.</title>
        <authorList>
            <person name="Baroncelli R."/>
        </authorList>
    </citation>
    <scope>NUCLEOTIDE SEQUENCE [LARGE SCALE GENOMIC DNA]</scope>
    <source>
        <strain evidence="1">Col 31</strain>
    </source>
</reference>
<dbReference type="AlphaFoldDB" id="A0AAI9UQJ7"/>
<name>A0AAI9UQJ7_9PEZI</name>
<gene>
    <name evidence="1" type="ORF">CMEL01_13961</name>
</gene>
<evidence type="ECO:0000313" key="1">
    <source>
        <dbReference type="EMBL" id="KAK1462850.1"/>
    </source>
</evidence>
<comment type="caution">
    <text evidence="1">The sequence shown here is derived from an EMBL/GenBank/DDBJ whole genome shotgun (WGS) entry which is preliminary data.</text>
</comment>
<protein>
    <submittedName>
        <fullName evidence="1">Uncharacterized protein</fullName>
    </submittedName>
</protein>